<comment type="caution">
    <text evidence="8">The sequence shown here is derived from an EMBL/GenBank/DDBJ whole genome shotgun (WGS) entry which is preliminary data.</text>
</comment>
<dbReference type="InterPro" id="IPR013087">
    <property type="entry name" value="Znf_C2H2_type"/>
</dbReference>
<dbReference type="SMART" id="SM00355">
    <property type="entry name" value="ZnF_C2H2"/>
    <property type="match status" value="2"/>
</dbReference>
<evidence type="ECO:0000256" key="1">
    <source>
        <dbReference type="ARBA" id="ARBA00022723"/>
    </source>
</evidence>
<reference evidence="9" key="1">
    <citation type="submission" date="2024-06" db="EMBL/GenBank/DDBJ databases">
        <title>Multi-omics analyses provide insights into the biosynthesis of the anticancer antibiotic pleurotin in Hohenbuehelia grisea.</title>
        <authorList>
            <person name="Weaver J.A."/>
            <person name="Alberti F."/>
        </authorList>
    </citation>
    <scope>NUCLEOTIDE SEQUENCE [LARGE SCALE GENOMIC DNA]</scope>
    <source>
        <strain evidence="9">T-177</strain>
    </source>
</reference>
<sequence length="409" mass="45122">MDRMPASSSSRSHYEGRRGDRPVLPPIRDLFRDELTGPSRASSQEPPSLTLAQLRVSDDDERPPAHLRPSSRHHGSSLIGPGYHPSTPAPHNPVPHRPDASTFVYTGQQHQHGYREQRPSSTAPAPAPLRLDRAPSLPGSYHHINSGAPHRADDYASSRDASFDPRAYQQPRASAVDYASHRHADPRYQSMYDRHRAPEAAYPPGVAGASHYYTHQPERPQTSVYTSVGARHTEDEERTPVSYGPGYGSATPTAYQFPRQVQPTEVADPSEVGGSSRYECPYCGKGFNRPSSLKIHLNSHTGEKPFTCPVEGCGRSFSVLSNMRRHTRVHSQAPLETHEHETNAYPAASSSSHRHSRSSHFDPSAESFHHRRGSSASSSSASSRGSPTPFSDDPQASSSRPEKIRRHHK</sequence>
<feature type="region of interest" description="Disordered" evidence="6">
    <location>
        <begin position="328"/>
        <end position="409"/>
    </location>
</feature>
<dbReference type="Gene3D" id="3.30.160.60">
    <property type="entry name" value="Classic Zinc Finger"/>
    <property type="match status" value="2"/>
</dbReference>
<feature type="domain" description="C2H2-type" evidence="7">
    <location>
        <begin position="306"/>
        <end position="331"/>
    </location>
</feature>
<feature type="compositionally biased region" description="Basic and acidic residues" evidence="6">
    <location>
        <begin position="12"/>
        <end position="21"/>
    </location>
</feature>
<feature type="compositionally biased region" description="Basic and acidic residues" evidence="6">
    <location>
        <begin position="150"/>
        <end position="160"/>
    </location>
</feature>
<keyword evidence="4" id="KW-0862">Zinc</keyword>
<evidence type="ECO:0000256" key="2">
    <source>
        <dbReference type="ARBA" id="ARBA00022737"/>
    </source>
</evidence>
<evidence type="ECO:0000256" key="4">
    <source>
        <dbReference type="ARBA" id="ARBA00022833"/>
    </source>
</evidence>
<dbReference type="Pfam" id="PF00096">
    <property type="entry name" value="zf-C2H2"/>
    <property type="match status" value="2"/>
</dbReference>
<feature type="compositionally biased region" description="Polar residues" evidence="6">
    <location>
        <begin position="1"/>
        <end position="11"/>
    </location>
</feature>
<evidence type="ECO:0000256" key="5">
    <source>
        <dbReference type="PROSITE-ProRule" id="PRU00042"/>
    </source>
</evidence>
<dbReference type="SUPFAM" id="SSF57667">
    <property type="entry name" value="beta-beta-alpha zinc fingers"/>
    <property type="match status" value="1"/>
</dbReference>
<protein>
    <recommendedName>
        <fullName evidence="7">C2H2-type domain-containing protein</fullName>
    </recommendedName>
</protein>
<feature type="region of interest" description="Disordered" evidence="6">
    <location>
        <begin position="1"/>
        <end position="160"/>
    </location>
</feature>
<dbReference type="PROSITE" id="PS50157">
    <property type="entry name" value="ZINC_FINGER_C2H2_2"/>
    <property type="match status" value="2"/>
</dbReference>
<feature type="compositionally biased region" description="Polar residues" evidence="6">
    <location>
        <begin position="39"/>
        <end position="51"/>
    </location>
</feature>
<feature type="region of interest" description="Disordered" evidence="6">
    <location>
        <begin position="231"/>
        <end position="252"/>
    </location>
</feature>
<gene>
    <name evidence="8" type="ORF">HGRIS_002510</name>
</gene>
<keyword evidence="2" id="KW-0677">Repeat</keyword>
<feature type="domain" description="C2H2-type" evidence="7">
    <location>
        <begin position="278"/>
        <end position="305"/>
    </location>
</feature>
<dbReference type="PANTHER" id="PTHR14003:SF20">
    <property type="entry name" value="FINGER DOMAIN PROTEIN, PUTATIVE (AFU_ORTHOLOGUE AFUA_4G10380)-RELATED"/>
    <property type="match status" value="1"/>
</dbReference>
<proteinExistence type="predicted"/>
<dbReference type="PROSITE" id="PS00028">
    <property type="entry name" value="ZINC_FINGER_C2H2_1"/>
    <property type="match status" value="2"/>
</dbReference>
<evidence type="ECO:0000259" key="7">
    <source>
        <dbReference type="PROSITE" id="PS50157"/>
    </source>
</evidence>
<evidence type="ECO:0000313" key="8">
    <source>
        <dbReference type="EMBL" id="KAL0956361.1"/>
    </source>
</evidence>
<dbReference type="EMBL" id="JASNQZ010000006">
    <property type="protein sequence ID" value="KAL0956361.1"/>
    <property type="molecule type" value="Genomic_DNA"/>
</dbReference>
<keyword evidence="3 5" id="KW-0863">Zinc-finger</keyword>
<accession>A0ABR3JLE6</accession>
<dbReference type="InterPro" id="IPR036236">
    <property type="entry name" value="Znf_C2H2_sf"/>
</dbReference>
<keyword evidence="9" id="KW-1185">Reference proteome</keyword>
<organism evidence="8 9">
    <name type="scientific">Hohenbuehelia grisea</name>
    <dbReference type="NCBI Taxonomy" id="104357"/>
    <lineage>
        <taxon>Eukaryota</taxon>
        <taxon>Fungi</taxon>
        <taxon>Dikarya</taxon>
        <taxon>Basidiomycota</taxon>
        <taxon>Agaricomycotina</taxon>
        <taxon>Agaricomycetes</taxon>
        <taxon>Agaricomycetidae</taxon>
        <taxon>Agaricales</taxon>
        <taxon>Pleurotineae</taxon>
        <taxon>Pleurotaceae</taxon>
        <taxon>Hohenbuehelia</taxon>
    </lineage>
</organism>
<evidence type="ECO:0000256" key="3">
    <source>
        <dbReference type="ARBA" id="ARBA00022771"/>
    </source>
</evidence>
<feature type="compositionally biased region" description="Low complexity" evidence="6">
    <location>
        <begin position="374"/>
        <end position="386"/>
    </location>
</feature>
<keyword evidence="1" id="KW-0479">Metal-binding</keyword>
<dbReference type="Proteomes" id="UP001556367">
    <property type="component" value="Unassembled WGS sequence"/>
</dbReference>
<name>A0ABR3JLE6_9AGAR</name>
<evidence type="ECO:0000256" key="6">
    <source>
        <dbReference type="SAM" id="MobiDB-lite"/>
    </source>
</evidence>
<evidence type="ECO:0000313" key="9">
    <source>
        <dbReference type="Proteomes" id="UP001556367"/>
    </source>
</evidence>
<dbReference type="PANTHER" id="PTHR14003">
    <property type="entry name" value="TRANSCRIPTIONAL REPRESSOR PROTEIN YY"/>
    <property type="match status" value="1"/>
</dbReference>